<dbReference type="EMBL" id="UFQT01000300">
    <property type="protein sequence ID" value="SSX22982.1"/>
    <property type="molecule type" value="Genomic_DNA"/>
</dbReference>
<name>A0A336LYC8_CULSO</name>
<protein>
    <submittedName>
        <fullName evidence="1">CSON007986 protein</fullName>
    </submittedName>
</protein>
<proteinExistence type="predicted"/>
<reference evidence="1" key="1">
    <citation type="submission" date="2018-07" db="EMBL/GenBank/DDBJ databases">
        <authorList>
            <person name="Quirk P.G."/>
            <person name="Krulwich T.A."/>
        </authorList>
    </citation>
    <scope>NUCLEOTIDE SEQUENCE</scope>
</reference>
<accession>A0A336LYC8</accession>
<dbReference type="VEuPathDB" id="VectorBase:CSON007986"/>
<sequence length="123" mass="14643">MHFVLHFASSRHRCGRTHNFLSYLVLTYCFSGRFSACHAISSRESLFISKLLHNSESPEVNFNPNLVENSQKLVDRRKFRFNALRDELNDGVSIDSHLRSSRRRRPIWVKIQTDINYFYFKLF</sequence>
<gene>
    <name evidence="1" type="primary">CSON007986</name>
</gene>
<organism evidence="1">
    <name type="scientific">Culicoides sonorensis</name>
    <name type="common">Biting midge</name>
    <dbReference type="NCBI Taxonomy" id="179676"/>
    <lineage>
        <taxon>Eukaryota</taxon>
        <taxon>Metazoa</taxon>
        <taxon>Ecdysozoa</taxon>
        <taxon>Arthropoda</taxon>
        <taxon>Hexapoda</taxon>
        <taxon>Insecta</taxon>
        <taxon>Pterygota</taxon>
        <taxon>Neoptera</taxon>
        <taxon>Endopterygota</taxon>
        <taxon>Diptera</taxon>
        <taxon>Nematocera</taxon>
        <taxon>Chironomoidea</taxon>
        <taxon>Ceratopogonidae</taxon>
        <taxon>Ceratopogoninae</taxon>
        <taxon>Culicoides</taxon>
        <taxon>Monoculicoides</taxon>
    </lineage>
</organism>
<evidence type="ECO:0000313" key="1">
    <source>
        <dbReference type="EMBL" id="SSX22982.1"/>
    </source>
</evidence>
<dbReference type="AlphaFoldDB" id="A0A336LYC8"/>